<reference evidence="3" key="3">
    <citation type="submission" date="2015-06" db="UniProtKB">
        <authorList>
            <consortium name="EnsemblMetazoa"/>
        </authorList>
    </citation>
    <scope>IDENTIFICATION</scope>
</reference>
<feature type="transmembrane region" description="Helical" evidence="1">
    <location>
        <begin position="99"/>
        <end position="122"/>
    </location>
</feature>
<evidence type="ECO:0000313" key="2">
    <source>
        <dbReference type="EMBL" id="ESO12498.1"/>
    </source>
</evidence>
<gene>
    <name evidence="3" type="primary">20198137</name>
    <name evidence="2" type="ORF">HELRODRAFT_159046</name>
</gene>
<dbReference type="EMBL" id="AMQM01000180">
    <property type="status" value="NOT_ANNOTATED_CDS"/>
    <property type="molecule type" value="Genomic_DNA"/>
</dbReference>
<dbReference type="AlphaFoldDB" id="T1ENI7"/>
<sequence length="147" mass="17110">MAFGECSLCIWDSKTRVNFAIILMICQCFFMGIGIGSLSTVALIFYKFLAFRLAGLDFVNWKIVWLMFSVGVIYTTIHFFIFVICLSVTDWRMFYRGQLCFQTITFFVVFFVIYFLIVILVAGAMVKSYKLTLQTVIYIFIKLLGFF</sequence>
<organism evidence="3 4">
    <name type="scientific">Helobdella robusta</name>
    <name type="common">Californian leech</name>
    <dbReference type="NCBI Taxonomy" id="6412"/>
    <lineage>
        <taxon>Eukaryota</taxon>
        <taxon>Metazoa</taxon>
        <taxon>Spiralia</taxon>
        <taxon>Lophotrochozoa</taxon>
        <taxon>Annelida</taxon>
        <taxon>Clitellata</taxon>
        <taxon>Hirudinea</taxon>
        <taxon>Rhynchobdellida</taxon>
        <taxon>Glossiphoniidae</taxon>
        <taxon>Helobdella</taxon>
    </lineage>
</organism>
<feature type="transmembrane region" description="Helical" evidence="1">
    <location>
        <begin position="21"/>
        <end position="45"/>
    </location>
</feature>
<dbReference type="EMBL" id="KB095811">
    <property type="protein sequence ID" value="ESO12498.1"/>
    <property type="molecule type" value="Genomic_DNA"/>
</dbReference>
<keyword evidence="1" id="KW-1133">Transmembrane helix</keyword>
<keyword evidence="1" id="KW-0472">Membrane</keyword>
<dbReference type="HOGENOM" id="CLU_1770064_0_0_1"/>
<dbReference type="GeneID" id="20198137"/>
<evidence type="ECO:0000313" key="4">
    <source>
        <dbReference type="Proteomes" id="UP000015101"/>
    </source>
</evidence>
<proteinExistence type="predicted"/>
<accession>T1ENI7</accession>
<keyword evidence="1" id="KW-0812">Transmembrane</keyword>
<protein>
    <submittedName>
        <fullName evidence="2 3">Uncharacterized protein</fullName>
    </submittedName>
</protein>
<evidence type="ECO:0000256" key="1">
    <source>
        <dbReference type="SAM" id="Phobius"/>
    </source>
</evidence>
<dbReference type="EnsemblMetazoa" id="HelroT159046">
    <property type="protein sequence ID" value="HelroP159046"/>
    <property type="gene ID" value="HelroG159046"/>
</dbReference>
<feature type="transmembrane region" description="Helical" evidence="1">
    <location>
        <begin position="65"/>
        <end position="87"/>
    </location>
</feature>
<dbReference type="CTD" id="20198137"/>
<dbReference type="KEGG" id="hro:HELRODRAFT_159046"/>
<reference evidence="2 4" key="2">
    <citation type="journal article" date="2013" name="Nature">
        <title>Insights into bilaterian evolution from three spiralian genomes.</title>
        <authorList>
            <person name="Simakov O."/>
            <person name="Marletaz F."/>
            <person name="Cho S.J."/>
            <person name="Edsinger-Gonzales E."/>
            <person name="Havlak P."/>
            <person name="Hellsten U."/>
            <person name="Kuo D.H."/>
            <person name="Larsson T."/>
            <person name="Lv J."/>
            <person name="Arendt D."/>
            <person name="Savage R."/>
            <person name="Osoegawa K."/>
            <person name="de Jong P."/>
            <person name="Grimwood J."/>
            <person name="Chapman J.A."/>
            <person name="Shapiro H."/>
            <person name="Aerts A."/>
            <person name="Otillar R.P."/>
            <person name="Terry A.Y."/>
            <person name="Boore J.L."/>
            <person name="Grigoriev I.V."/>
            <person name="Lindberg D.R."/>
            <person name="Seaver E.C."/>
            <person name="Weisblat D.A."/>
            <person name="Putnam N.H."/>
            <person name="Rokhsar D.S."/>
        </authorList>
    </citation>
    <scope>NUCLEOTIDE SEQUENCE</scope>
</reference>
<evidence type="ECO:0000313" key="3">
    <source>
        <dbReference type="EnsemblMetazoa" id="HelroP159046"/>
    </source>
</evidence>
<keyword evidence="4" id="KW-1185">Reference proteome</keyword>
<reference evidence="4" key="1">
    <citation type="submission" date="2012-12" db="EMBL/GenBank/DDBJ databases">
        <authorList>
            <person name="Hellsten U."/>
            <person name="Grimwood J."/>
            <person name="Chapman J.A."/>
            <person name="Shapiro H."/>
            <person name="Aerts A."/>
            <person name="Otillar R.P."/>
            <person name="Terry A.Y."/>
            <person name="Boore J.L."/>
            <person name="Simakov O."/>
            <person name="Marletaz F."/>
            <person name="Cho S.-J."/>
            <person name="Edsinger-Gonzales E."/>
            <person name="Havlak P."/>
            <person name="Kuo D.-H."/>
            <person name="Larsson T."/>
            <person name="Lv J."/>
            <person name="Arendt D."/>
            <person name="Savage R."/>
            <person name="Osoegawa K."/>
            <person name="de Jong P."/>
            <person name="Lindberg D.R."/>
            <person name="Seaver E.C."/>
            <person name="Weisblat D.A."/>
            <person name="Putnam N.H."/>
            <person name="Grigoriev I.V."/>
            <person name="Rokhsar D.S."/>
        </authorList>
    </citation>
    <scope>NUCLEOTIDE SEQUENCE</scope>
</reference>
<name>T1ENI7_HELRO</name>
<dbReference type="InParanoid" id="T1ENI7"/>
<dbReference type="Proteomes" id="UP000015101">
    <property type="component" value="Unassembled WGS sequence"/>
</dbReference>
<dbReference type="RefSeq" id="XP_009009218.1">
    <property type="nucleotide sequence ID" value="XM_009010970.1"/>
</dbReference>